<keyword evidence="2" id="KW-1185">Reference proteome</keyword>
<gene>
    <name evidence="1" type="ORF">CTRU02_213353</name>
</gene>
<sequence>MESPARRKQILSEQAYNLASQTYLRIPGILLDPIPILIPYVHRAALTFLKPSQFKLDRSWEEYYDVLQPFDDVAYKLVDVFEYCINELKYSVPAAEKQLSSEKPDWKAPFERVLDNLGSAAKGVGLRADDVMWIAFLYTRAYANTPKAFRVKDRKYWFKANIRYLHDLLAEWEVLLKEKGFEWPVIFSGLFGG</sequence>
<reference evidence="1 2" key="1">
    <citation type="journal article" date="2020" name="Phytopathology">
        <title>Genome Sequence Resources of Colletotrichum truncatum, C. plurivorum, C. musicola, and C. sojae: Four Species Pathogenic to Soybean (Glycine max).</title>
        <authorList>
            <person name="Rogerio F."/>
            <person name="Boufleur T.R."/>
            <person name="Ciampi-Guillardi M."/>
            <person name="Sukno S.A."/>
            <person name="Thon M.R."/>
            <person name="Massola Junior N.S."/>
            <person name="Baroncelli R."/>
        </authorList>
    </citation>
    <scope>NUCLEOTIDE SEQUENCE [LARGE SCALE GENOMIC DNA]</scope>
    <source>
        <strain evidence="1 2">CMES1059</strain>
    </source>
</reference>
<protein>
    <submittedName>
        <fullName evidence="1">Uncharacterized protein</fullName>
    </submittedName>
</protein>
<organism evidence="1 2">
    <name type="scientific">Colletotrichum truncatum</name>
    <name type="common">Anthracnose fungus</name>
    <name type="synonym">Colletotrichum capsici</name>
    <dbReference type="NCBI Taxonomy" id="5467"/>
    <lineage>
        <taxon>Eukaryota</taxon>
        <taxon>Fungi</taxon>
        <taxon>Dikarya</taxon>
        <taxon>Ascomycota</taxon>
        <taxon>Pezizomycotina</taxon>
        <taxon>Sordariomycetes</taxon>
        <taxon>Hypocreomycetidae</taxon>
        <taxon>Glomerellales</taxon>
        <taxon>Glomerellaceae</taxon>
        <taxon>Colletotrichum</taxon>
        <taxon>Colletotrichum truncatum species complex</taxon>
    </lineage>
</organism>
<comment type="caution">
    <text evidence="1">The sequence shown here is derived from an EMBL/GenBank/DDBJ whole genome shotgun (WGS) entry which is preliminary data.</text>
</comment>
<dbReference type="Proteomes" id="UP000805649">
    <property type="component" value="Unassembled WGS sequence"/>
</dbReference>
<dbReference type="EMBL" id="VUJX02000009">
    <property type="protein sequence ID" value="KAL0932400.1"/>
    <property type="molecule type" value="Genomic_DNA"/>
</dbReference>
<proteinExistence type="predicted"/>
<evidence type="ECO:0000313" key="1">
    <source>
        <dbReference type="EMBL" id="KAL0932400.1"/>
    </source>
</evidence>
<evidence type="ECO:0000313" key="2">
    <source>
        <dbReference type="Proteomes" id="UP000805649"/>
    </source>
</evidence>
<accession>A0ACC3YKH1</accession>
<name>A0ACC3YKH1_COLTU</name>